<protein>
    <submittedName>
        <fullName evidence="4">Periplasmic binding domain-containing protein</fullName>
    </submittedName>
</protein>
<sequence length="260" mass="29218">MKRLLFIVISLAILVENAYASETLVIAGAGPSTEVVRLLAREFCATDDGKDYHMTVPLKSIKHAGGLRWATGEEVFGRTGRPMNDKEKKTYPQLRELFVAKINIGFAVNKDVKVTELTKEQFEGIYTGKIKNWKAVGGPDMPIILLGREKTEAAYTALCKDYPFMRNAPFVRRYKKEHQIIRAITKTPGSIGFSSESLLRAEKGCVVLNIKNFSSGQNVGLVYDVEKEKRPVVDKVKTFVNSEKWLNVLKSNNYLPPDKM</sequence>
<dbReference type="InterPro" id="IPR050811">
    <property type="entry name" value="Phosphate_ABC_transporter"/>
</dbReference>
<dbReference type="SUPFAM" id="SSF53850">
    <property type="entry name" value="Periplasmic binding protein-like II"/>
    <property type="match status" value="1"/>
</dbReference>
<dbReference type="AlphaFoldDB" id="A0A975BH01"/>
<dbReference type="Proteomes" id="UP000663722">
    <property type="component" value="Chromosome"/>
</dbReference>
<feature type="domain" description="PBP" evidence="3">
    <location>
        <begin position="20"/>
        <end position="195"/>
    </location>
</feature>
<proteinExistence type="predicted"/>
<name>A0A975BH01_9BACT</name>
<evidence type="ECO:0000313" key="4">
    <source>
        <dbReference type="EMBL" id="QTA85115.1"/>
    </source>
</evidence>
<evidence type="ECO:0000256" key="1">
    <source>
        <dbReference type="ARBA" id="ARBA00022729"/>
    </source>
</evidence>
<dbReference type="KEGG" id="dmm:dnm_011190"/>
<evidence type="ECO:0000259" key="3">
    <source>
        <dbReference type="Pfam" id="PF12849"/>
    </source>
</evidence>
<keyword evidence="1 2" id="KW-0732">Signal</keyword>
<dbReference type="Gene3D" id="3.40.190.10">
    <property type="entry name" value="Periplasmic binding protein-like II"/>
    <property type="match status" value="2"/>
</dbReference>
<dbReference type="Pfam" id="PF12849">
    <property type="entry name" value="PBP_like_2"/>
    <property type="match status" value="1"/>
</dbReference>
<dbReference type="PANTHER" id="PTHR30570:SF1">
    <property type="entry name" value="PHOSPHATE-BINDING PROTEIN PSTS"/>
    <property type="match status" value="1"/>
</dbReference>
<feature type="chain" id="PRO_5037379266" evidence="2">
    <location>
        <begin position="21"/>
        <end position="260"/>
    </location>
</feature>
<evidence type="ECO:0000313" key="5">
    <source>
        <dbReference type="Proteomes" id="UP000663722"/>
    </source>
</evidence>
<accession>A0A975BH01</accession>
<dbReference type="InterPro" id="IPR024370">
    <property type="entry name" value="PBP_domain"/>
</dbReference>
<dbReference type="RefSeq" id="WP_207681304.1">
    <property type="nucleotide sequence ID" value="NZ_CP061800.1"/>
</dbReference>
<feature type="signal peptide" evidence="2">
    <location>
        <begin position="1"/>
        <end position="20"/>
    </location>
</feature>
<dbReference type="EMBL" id="CP061800">
    <property type="protein sequence ID" value="QTA85115.1"/>
    <property type="molecule type" value="Genomic_DNA"/>
</dbReference>
<dbReference type="PANTHER" id="PTHR30570">
    <property type="entry name" value="PERIPLASMIC PHOSPHATE BINDING COMPONENT OF PHOSPHATE ABC TRANSPORTER"/>
    <property type="match status" value="1"/>
</dbReference>
<reference evidence="4" key="1">
    <citation type="journal article" date="2021" name="Microb. Physiol.">
        <title>Proteogenomic Insights into the Physiology of Marine, Sulfate-Reducing, Filamentous Desulfonema limicola and Desulfonema magnum.</title>
        <authorList>
            <person name="Schnaars V."/>
            <person name="Wohlbrand L."/>
            <person name="Scheve S."/>
            <person name="Hinrichs C."/>
            <person name="Reinhardt R."/>
            <person name="Rabus R."/>
        </authorList>
    </citation>
    <scope>NUCLEOTIDE SEQUENCE</scope>
    <source>
        <strain evidence="4">4be13</strain>
    </source>
</reference>
<evidence type="ECO:0000256" key="2">
    <source>
        <dbReference type="SAM" id="SignalP"/>
    </source>
</evidence>
<organism evidence="4 5">
    <name type="scientific">Desulfonema magnum</name>
    <dbReference type="NCBI Taxonomy" id="45655"/>
    <lineage>
        <taxon>Bacteria</taxon>
        <taxon>Pseudomonadati</taxon>
        <taxon>Thermodesulfobacteriota</taxon>
        <taxon>Desulfobacteria</taxon>
        <taxon>Desulfobacterales</taxon>
        <taxon>Desulfococcaceae</taxon>
        <taxon>Desulfonema</taxon>
    </lineage>
</organism>
<gene>
    <name evidence="4" type="ORF">dnm_011190</name>
</gene>
<keyword evidence="5" id="KW-1185">Reference proteome</keyword>